<evidence type="ECO:0000313" key="2">
    <source>
        <dbReference type="Proteomes" id="UP000886885"/>
    </source>
</evidence>
<dbReference type="AlphaFoldDB" id="A0A8X7ZW27"/>
<evidence type="ECO:0000313" key="1">
    <source>
        <dbReference type="EMBL" id="KAG6770155.1"/>
    </source>
</evidence>
<evidence type="ECO:0008006" key="3">
    <source>
        <dbReference type="Google" id="ProtNLM"/>
    </source>
</evidence>
<name>A0A8X7ZW27_POPTO</name>
<comment type="caution">
    <text evidence="1">The sequence shown here is derived from an EMBL/GenBank/DDBJ whole genome shotgun (WGS) entry which is preliminary data.</text>
</comment>
<dbReference type="Proteomes" id="UP000886885">
    <property type="component" value="Chromosome 6D"/>
</dbReference>
<sequence length="148" mass="16630">MEASAGLVAGSHNRNELVVIHGHEEFIIEDEQDKNKYLTEAMLHGKMTYGRGHDDEENSHFPPVITGIRSRPVSGEFPIGSHGEQMLSSSLHKRVHPYPVSEPGSARWDAKKEGGWKERMDDWKMQQGNLGPEQEDDAEAAMYISSFL</sequence>
<proteinExistence type="predicted"/>
<protein>
    <recommendedName>
        <fullName evidence="3">Cellulose synthase</fullName>
    </recommendedName>
</protein>
<keyword evidence="2" id="KW-1185">Reference proteome</keyword>
<gene>
    <name evidence="1" type="ORF">POTOM_025827</name>
</gene>
<accession>A0A8X7ZW27</accession>
<dbReference type="OrthoDB" id="674948at2759"/>
<dbReference type="EMBL" id="JAAWWB010000012">
    <property type="protein sequence ID" value="KAG6770155.1"/>
    <property type="molecule type" value="Genomic_DNA"/>
</dbReference>
<organism evidence="1 2">
    <name type="scientific">Populus tomentosa</name>
    <name type="common">Chinese white poplar</name>
    <dbReference type="NCBI Taxonomy" id="118781"/>
    <lineage>
        <taxon>Eukaryota</taxon>
        <taxon>Viridiplantae</taxon>
        <taxon>Streptophyta</taxon>
        <taxon>Embryophyta</taxon>
        <taxon>Tracheophyta</taxon>
        <taxon>Spermatophyta</taxon>
        <taxon>Magnoliopsida</taxon>
        <taxon>eudicotyledons</taxon>
        <taxon>Gunneridae</taxon>
        <taxon>Pentapetalae</taxon>
        <taxon>rosids</taxon>
        <taxon>fabids</taxon>
        <taxon>Malpighiales</taxon>
        <taxon>Salicaceae</taxon>
        <taxon>Saliceae</taxon>
        <taxon>Populus</taxon>
    </lineage>
</organism>
<reference evidence="1" key="1">
    <citation type="journal article" date="2020" name="bioRxiv">
        <title>Hybrid origin of Populus tomentosa Carr. identified through genome sequencing and phylogenomic analysis.</title>
        <authorList>
            <person name="An X."/>
            <person name="Gao K."/>
            <person name="Chen Z."/>
            <person name="Li J."/>
            <person name="Yang X."/>
            <person name="Yang X."/>
            <person name="Zhou J."/>
            <person name="Guo T."/>
            <person name="Zhao T."/>
            <person name="Huang S."/>
            <person name="Miao D."/>
            <person name="Khan W.U."/>
            <person name="Rao P."/>
            <person name="Ye M."/>
            <person name="Lei B."/>
            <person name="Liao W."/>
            <person name="Wang J."/>
            <person name="Ji L."/>
            <person name="Li Y."/>
            <person name="Guo B."/>
            <person name="Mustafa N.S."/>
            <person name="Li S."/>
            <person name="Yun Q."/>
            <person name="Keller S.R."/>
            <person name="Mao J."/>
            <person name="Zhang R."/>
            <person name="Strauss S.H."/>
        </authorList>
    </citation>
    <scope>NUCLEOTIDE SEQUENCE</scope>
    <source>
        <strain evidence="1">GM15</strain>
        <tissue evidence="1">Leaf</tissue>
    </source>
</reference>